<dbReference type="AlphaFoldDB" id="A0A8X7Q917"/>
<proteinExistence type="predicted"/>
<gene>
    <name evidence="1" type="ORF">Bca52824_072766</name>
</gene>
<reference evidence="1 2" key="1">
    <citation type="submission" date="2020-02" db="EMBL/GenBank/DDBJ databases">
        <authorList>
            <person name="Ma Q."/>
            <person name="Huang Y."/>
            <person name="Song X."/>
            <person name="Pei D."/>
        </authorList>
    </citation>
    <scope>NUCLEOTIDE SEQUENCE [LARGE SCALE GENOMIC DNA]</scope>
    <source>
        <strain evidence="1">Sxm20200214</strain>
        <tissue evidence="1">Leaf</tissue>
    </source>
</reference>
<accession>A0A8X7Q917</accession>
<keyword evidence="2" id="KW-1185">Reference proteome</keyword>
<name>A0A8X7Q917_BRACI</name>
<organism evidence="1 2">
    <name type="scientific">Brassica carinata</name>
    <name type="common">Ethiopian mustard</name>
    <name type="synonym">Abyssinian cabbage</name>
    <dbReference type="NCBI Taxonomy" id="52824"/>
    <lineage>
        <taxon>Eukaryota</taxon>
        <taxon>Viridiplantae</taxon>
        <taxon>Streptophyta</taxon>
        <taxon>Embryophyta</taxon>
        <taxon>Tracheophyta</taxon>
        <taxon>Spermatophyta</taxon>
        <taxon>Magnoliopsida</taxon>
        <taxon>eudicotyledons</taxon>
        <taxon>Gunneridae</taxon>
        <taxon>Pentapetalae</taxon>
        <taxon>rosids</taxon>
        <taxon>malvids</taxon>
        <taxon>Brassicales</taxon>
        <taxon>Brassicaceae</taxon>
        <taxon>Brassiceae</taxon>
        <taxon>Brassica</taxon>
    </lineage>
</organism>
<comment type="caution">
    <text evidence="1">The sequence shown here is derived from an EMBL/GenBank/DDBJ whole genome shotgun (WGS) entry which is preliminary data.</text>
</comment>
<dbReference type="OrthoDB" id="10274008at2759"/>
<evidence type="ECO:0000313" key="1">
    <source>
        <dbReference type="EMBL" id="KAG2265687.1"/>
    </source>
</evidence>
<protein>
    <submittedName>
        <fullName evidence="1">Uncharacterized protein</fullName>
    </submittedName>
</protein>
<sequence>MITEFEEFNQPQGALTTLAIENSVISDAPEGSFMLNYQSSQECEAMKVTPAKCRGGTVISLEEHVEENSVTRYPSRARIKIEKADKSG</sequence>
<dbReference type="EMBL" id="JAAMPC010000014">
    <property type="protein sequence ID" value="KAG2265687.1"/>
    <property type="molecule type" value="Genomic_DNA"/>
</dbReference>
<dbReference type="Proteomes" id="UP000886595">
    <property type="component" value="Unassembled WGS sequence"/>
</dbReference>
<evidence type="ECO:0000313" key="2">
    <source>
        <dbReference type="Proteomes" id="UP000886595"/>
    </source>
</evidence>